<keyword evidence="6" id="KW-1185">Reference proteome</keyword>
<dbReference type="InterPro" id="IPR036612">
    <property type="entry name" value="KH_dom_type_1_sf"/>
</dbReference>
<dbReference type="InterPro" id="IPR004087">
    <property type="entry name" value="KH_dom"/>
</dbReference>
<keyword evidence="1" id="KW-0694">RNA-binding</keyword>
<dbReference type="SMART" id="SM00322">
    <property type="entry name" value="KH"/>
    <property type="match status" value="1"/>
</dbReference>
<dbReference type="EMBL" id="CASHTH010004040">
    <property type="protein sequence ID" value="CAI8052803.1"/>
    <property type="molecule type" value="Genomic_DNA"/>
</dbReference>
<dbReference type="InterPro" id="IPR004088">
    <property type="entry name" value="KH_dom_type_1"/>
</dbReference>
<name>A0AA35TS01_GEOBA</name>
<reference evidence="5" key="1">
    <citation type="submission" date="2023-03" db="EMBL/GenBank/DDBJ databases">
        <authorList>
            <person name="Steffen K."/>
            <person name="Cardenas P."/>
        </authorList>
    </citation>
    <scope>NUCLEOTIDE SEQUENCE</scope>
</reference>
<dbReference type="PROSITE" id="PS50084">
    <property type="entry name" value="KH_TYPE_1"/>
    <property type="match status" value="1"/>
</dbReference>
<accession>A0AA35TS01</accession>
<evidence type="ECO:0000313" key="6">
    <source>
        <dbReference type="Proteomes" id="UP001174909"/>
    </source>
</evidence>
<gene>
    <name evidence="5" type="ORF">GBAR_LOCUS28893</name>
</gene>
<organism evidence="5 6">
    <name type="scientific">Geodia barretti</name>
    <name type="common">Barrett's horny sponge</name>
    <dbReference type="NCBI Taxonomy" id="519541"/>
    <lineage>
        <taxon>Eukaryota</taxon>
        <taxon>Metazoa</taxon>
        <taxon>Porifera</taxon>
        <taxon>Demospongiae</taxon>
        <taxon>Heteroscleromorpha</taxon>
        <taxon>Tetractinellida</taxon>
        <taxon>Astrophorina</taxon>
        <taxon>Geodiidae</taxon>
        <taxon>Geodia</taxon>
    </lineage>
</organism>
<dbReference type="Gene3D" id="3.30.1370.10">
    <property type="entry name" value="K Homology domain, type 1"/>
    <property type="match status" value="1"/>
</dbReference>
<evidence type="ECO:0000256" key="1">
    <source>
        <dbReference type="PROSITE-ProRule" id="PRU00117"/>
    </source>
</evidence>
<feature type="coiled-coil region" evidence="2">
    <location>
        <begin position="215"/>
        <end position="249"/>
    </location>
</feature>
<dbReference type="GO" id="GO:0003723">
    <property type="term" value="F:RNA binding"/>
    <property type="evidence" value="ECO:0007669"/>
    <property type="project" value="UniProtKB-UniRule"/>
</dbReference>
<evidence type="ECO:0000259" key="4">
    <source>
        <dbReference type="SMART" id="SM00322"/>
    </source>
</evidence>
<dbReference type="Pfam" id="PF00013">
    <property type="entry name" value="KH_1"/>
    <property type="match status" value="1"/>
</dbReference>
<dbReference type="SUPFAM" id="SSF54791">
    <property type="entry name" value="Eukaryotic type KH-domain (KH-domain type I)"/>
    <property type="match status" value="1"/>
</dbReference>
<sequence length="319" mass="36573">MQESYTQIIGIDMAEIRCPYHHASWRCRTQHILNCLRGRLLTRMQAKKFSSYVCVCPGRPSVTSREMLDAAPDLAAWLQGKPSSLPEEVRRSLELYLTAAEELKPAELGLGLVHLVSVIRRAVEGKLEEENSAPSQIKPQYKEDTWMLSLPSRYIGLLVGRGGQHIQTLCREHKAGIYFGKKQSLCHRNTHRLQHYQATHRDSVQVTVVTMENELVNIEAIKSTLETRAEELKVKRKSHEEAVEKYRQRRYRRYLHAVHDPWETHKYWSSQRLKGSSYGPLLPSQAAPKDKAPSKEPGTQCDIRGPLSQLSHCILSQHH</sequence>
<protein>
    <recommendedName>
        <fullName evidence="4">K Homology domain-containing protein</fullName>
    </recommendedName>
</protein>
<feature type="domain" description="K Homology" evidence="4">
    <location>
        <begin position="142"/>
        <end position="230"/>
    </location>
</feature>
<keyword evidence="2" id="KW-0175">Coiled coil</keyword>
<dbReference type="AlphaFoldDB" id="A0AA35TS01"/>
<proteinExistence type="predicted"/>
<evidence type="ECO:0000256" key="2">
    <source>
        <dbReference type="SAM" id="Coils"/>
    </source>
</evidence>
<dbReference type="CDD" id="cd00105">
    <property type="entry name" value="KH-I"/>
    <property type="match status" value="1"/>
</dbReference>
<evidence type="ECO:0000313" key="5">
    <source>
        <dbReference type="EMBL" id="CAI8052803.1"/>
    </source>
</evidence>
<dbReference type="Proteomes" id="UP001174909">
    <property type="component" value="Unassembled WGS sequence"/>
</dbReference>
<evidence type="ECO:0000256" key="3">
    <source>
        <dbReference type="SAM" id="MobiDB-lite"/>
    </source>
</evidence>
<comment type="caution">
    <text evidence="5">The sequence shown here is derived from an EMBL/GenBank/DDBJ whole genome shotgun (WGS) entry which is preliminary data.</text>
</comment>
<feature type="region of interest" description="Disordered" evidence="3">
    <location>
        <begin position="279"/>
        <end position="304"/>
    </location>
</feature>